<dbReference type="EMBL" id="KK785055">
    <property type="protein sequence ID" value="KDO51478.1"/>
    <property type="molecule type" value="Genomic_DNA"/>
</dbReference>
<keyword evidence="3" id="KW-1185">Reference proteome</keyword>
<accession>A0A067E8R2</accession>
<organism evidence="2 3">
    <name type="scientific">Citrus sinensis</name>
    <name type="common">Sweet orange</name>
    <name type="synonym">Citrus aurantium var. sinensis</name>
    <dbReference type="NCBI Taxonomy" id="2711"/>
    <lineage>
        <taxon>Eukaryota</taxon>
        <taxon>Viridiplantae</taxon>
        <taxon>Streptophyta</taxon>
        <taxon>Embryophyta</taxon>
        <taxon>Tracheophyta</taxon>
        <taxon>Spermatophyta</taxon>
        <taxon>Magnoliopsida</taxon>
        <taxon>eudicotyledons</taxon>
        <taxon>Gunneridae</taxon>
        <taxon>Pentapetalae</taxon>
        <taxon>rosids</taxon>
        <taxon>malvids</taxon>
        <taxon>Sapindales</taxon>
        <taxon>Rutaceae</taxon>
        <taxon>Aurantioideae</taxon>
        <taxon>Citrus</taxon>
    </lineage>
</organism>
<dbReference type="Proteomes" id="UP000027120">
    <property type="component" value="Unassembled WGS sequence"/>
</dbReference>
<evidence type="ECO:0000256" key="1">
    <source>
        <dbReference type="SAM" id="MobiDB-lite"/>
    </source>
</evidence>
<protein>
    <submittedName>
        <fullName evidence="2">Uncharacterized protein</fullName>
    </submittedName>
</protein>
<evidence type="ECO:0000313" key="2">
    <source>
        <dbReference type="EMBL" id="KDO51478.1"/>
    </source>
</evidence>
<name>A0A067E8R2_CITSI</name>
<evidence type="ECO:0000313" key="3">
    <source>
        <dbReference type="Proteomes" id="UP000027120"/>
    </source>
</evidence>
<dbReference type="AlphaFoldDB" id="A0A067E8R2"/>
<sequence length="78" mass="9040">MGRRQQDGSYNADEMETATPMRWKPQPQQDGSCNADKMETAMAKRWKPRCRQDGSCDDVELMMLCSDSDMVLCRVYRV</sequence>
<feature type="region of interest" description="Disordered" evidence="1">
    <location>
        <begin position="1"/>
        <end position="34"/>
    </location>
</feature>
<gene>
    <name evidence="2" type="ORF">CISIN_1g034951mg</name>
</gene>
<proteinExistence type="predicted"/>
<reference evidence="2 3" key="1">
    <citation type="submission" date="2014-04" db="EMBL/GenBank/DDBJ databases">
        <authorList>
            <consortium name="International Citrus Genome Consortium"/>
            <person name="Gmitter F."/>
            <person name="Chen C."/>
            <person name="Farmerie W."/>
            <person name="Harkins T."/>
            <person name="Desany B."/>
            <person name="Mohiuddin M."/>
            <person name="Kodira C."/>
            <person name="Borodovsky M."/>
            <person name="Lomsadze A."/>
            <person name="Burns P."/>
            <person name="Jenkins J."/>
            <person name="Prochnik S."/>
            <person name="Shu S."/>
            <person name="Chapman J."/>
            <person name="Pitluck S."/>
            <person name="Schmutz J."/>
            <person name="Rokhsar D."/>
        </authorList>
    </citation>
    <scope>NUCLEOTIDE SEQUENCE</scope>
</reference>